<dbReference type="NCBIfam" id="TIGR00604">
    <property type="entry name" value="rad3"/>
    <property type="match status" value="1"/>
</dbReference>
<evidence type="ECO:0000256" key="1">
    <source>
        <dbReference type="ARBA" id="ARBA00001966"/>
    </source>
</evidence>
<keyword evidence="4" id="KW-0479">Metal-binding</keyword>
<reference evidence="17 18" key="1">
    <citation type="submission" date="2020-03" db="EMBL/GenBank/DDBJ databases">
        <title>Dissostichus mawsoni Genome sequencing and assembly.</title>
        <authorList>
            <person name="Park H."/>
        </authorList>
    </citation>
    <scope>NUCLEOTIDE SEQUENCE [LARGE SCALE GENOMIC DNA]</scope>
    <source>
        <strain evidence="17">DM0001</strain>
        <tissue evidence="17">Muscle</tissue>
    </source>
</reference>
<keyword evidence="13" id="KW-0413">Isomerase</keyword>
<evidence type="ECO:0000256" key="5">
    <source>
        <dbReference type="ARBA" id="ARBA00022741"/>
    </source>
</evidence>
<dbReference type="InterPro" id="IPR014013">
    <property type="entry name" value="Helic_SF1/SF2_ATP-bd_DinG/Rad3"/>
</dbReference>
<dbReference type="InterPro" id="IPR006555">
    <property type="entry name" value="ATP-dep_Helicase_C"/>
</dbReference>
<dbReference type="PANTHER" id="PTHR11472:SF41">
    <property type="entry name" value="ATP-DEPENDENT DNA HELICASE DDX11-RELATED"/>
    <property type="match status" value="1"/>
</dbReference>
<dbReference type="SMART" id="SM00488">
    <property type="entry name" value="DEXDc2"/>
    <property type="match status" value="1"/>
</dbReference>
<evidence type="ECO:0000256" key="8">
    <source>
        <dbReference type="ARBA" id="ARBA00022840"/>
    </source>
</evidence>
<organism evidence="17 18">
    <name type="scientific">Dissostichus mawsoni</name>
    <name type="common">Antarctic cod</name>
    <dbReference type="NCBI Taxonomy" id="36200"/>
    <lineage>
        <taxon>Eukaryota</taxon>
        <taxon>Metazoa</taxon>
        <taxon>Chordata</taxon>
        <taxon>Craniata</taxon>
        <taxon>Vertebrata</taxon>
        <taxon>Euteleostomi</taxon>
        <taxon>Actinopterygii</taxon>
        <taxon>Neopterygii</taxon>
        <taxon>Teleostei</taxon>
        <taxon>Neoteleostei</taxon>
        <taxon>Acanthomorphata</taxon>
        <taxon>Eupercaria</taxon>
        <taxon>Perciformes</taxon>
        <taxon>Notothenioidei</taxon>
        <taxon>Nototheniidae</taxon>
        <taxon>Dissostichus</taxon>
    </lineage>
</organism>
<dbReference type="FunFam" id="3.40.50.300:FF:000909">
    <property type="entry name" value="Putative ATP-dependent RNA helicase DDX11"/>
    <property type="match status" value="1"/>
</dbReference>
<dbReference type="GO" id="GO:0016818">
    <property type="term" value="F:hydrolase activity, acting on acid anhydrides, in phosphorus-containing anhydrides"/>
    <property type="evidence" value="ECO:0007669"/>
    <property type="project" value="InterPro"/>
</dbReference>
<evidence type="ECO:0000256" key="6">
    <source>
        <dbReference type="ARBA" id="ARBA00022801"/>
    </source>
</evidence>
<dbReference type="GO" id="GO:0046872">
    <property type="term" value="F:metal ion binding"/>
    <property type="evidence" value="ECO:0007669"/>
    <property type="project" value="UniProtKB-KW"/>
</dbReference>
<keyword evidence="18" id="KW-1185">Reference proteome</keyword>
<evidence type="ECO:0000256" key="10">
    <source>
        <dbReference type="ARBA" id="ARBA00023004"/>
    </source>
</evidence>
<comment type="similarity">
    <text evidence="3">Belongs to the DEAD box helicase family. DEAH subfamily. DDX11/CHL1 sub-subfamily.</text>
</comment>
<dbReference type="SUPFAM" id="SSF52540">
    <property type="entry name" value="P-loop containing nucleoside triphosphate hydrolases"/>
    <property type="match status" value="1"/>
</dbReference>
<evidence type="ECO:0000256" key="11">
    <source>
        <dbReference type="ARBA" id="ARBA00023014"/>
    </source>
</evidence>
<accession>A0A7J5YZ61</accession>
<keyword evidence="8" id="KW-0067">ATP-binding</keyword>
<dbReference type="GO" id="GO:0006139">
    <property type="term" value="P:nucleobase-containing compound metabolic process"/>
    <property type="evidence" value="ECO:0007669"/>
    <property type="project" value="InterPro"/>
</dbReference>
<evidence type="ECO:0000256" key="3">
    <source>
        <dbReference type="ARBA" id="ARBA00008435"/>
    </source>
</evidence>
<dbReference type="Gene3D" id="3.40.50.300">
    <property type="entry name" value="P-loop containing nucleotide triphosphate hydrolases"/>
    <property type="match status" value="3"/>
</dbReference>
<feature type="domain" description="Helicase ATP-binding" evidence="16">
    <location>
        <begin position="12"/>
        <end position="429"/>
    </location>
</feature>
<keyword evidence="14" id="KW-0539">Nucleus</keyword>
<proteinExistence type="inferred from homology"/>
<evidence type="ECO:0000256" key="15">
    <source>
        <dbReference type="SAM" id="MobiDB-lite"/>
    </source>
</evidence>
<dbReference type="Proteomes" id="UP000518266">
    <property type="component" value="Unassembled WGS sequence"/>
</dbReference>
<evidence type="ECO:0000256" key="2">
    <source>
        <dbReference type="ARBA" id="ARBA00004123"/>
    </source>
</evidence>
<dbReference type="InterPro" id="IPR027417">
    <property type="entry name" value="P-loop_NTPase"/>
</dbReference>
<feature type="region of interest" description="Disordered" evidence="15">
    <location>
        <begin position="529"/>
        <end position="549"/>
    </location>
</feature>
<dbReference type="InterPro" id="IPR013020">
    <property type="entry name" value="Rad3/Chl1-like"/>
</dbReference>
<dbReference type="InterPro" id="IPR010614">
    <property type="entry name" value="RAD3-like_helicase_DEAD"/>
</dbReference>
<sequence length="1076" mass="119361">MSGGRFTIMENGRDTFPFPYQPYNIQEQFMQALYSALDQGKVGIFESPTGTGKSLSLICGALSWLTDFEEKRKQESAALLHEGEAALSTVTASSSTSSSSAEPDWITDFVQKKADRDLVSKLKDEELKRKKREERLEMIRNNVQLKYAMKRKSCEDEEAIKLLQLSKEEQTEPQGDQEDEELIIAEYESDDESKTKSRFSATEEDDDLVEEHVTKIYYCSRTHSQLAQFVHEVQKSPFSKDISLVTLGSRQNLCINDEVRRLGSSQRINDRCLEMQKNKHDKHQEECVKRKRGPAKSVCPYNKATALQQMRDDVLGKVHDIEQMLKLGRETHSCPYYATRLSVPPAQLVVLPYQILLHEATRKAAGIQLKGQVVIIDEAHNLSDTLSCIHSAELTGAQLCRAHSQLTQYSDRYKSRLKAKNLMYIKQILFVVEGLVRVLGGKVGQNPQTQTTQTGTEMLTINNFLFKAQIDNINLFKLPRYFEKSLISRKLGGFVEKYAGSGVSLHTQNSNKENRRTEGLNRYLQTLQSNQSTTPGSSADQQGSEAEKVLSASPMMQVEGFFMALTNSNTDGRVVVQRQGTVSESSVKFLLLNPAVHFAQVLEQCRAVIIAGGTMQPVSDFKQELLFSAGVGEERITEFSCGHVIPPENILPLVLCSGPSGQELDFTFQSRDTPRMMDETGRILSNICNVVPGASRIVSHWEASGALSRLANKKKIFKEPKKANQVEQVLSEFSRCIQRCAADPGGLTGALLFSVVGGKMSEGINFSDDLGRCVVMVGMPYPNIKSPELQEKMSYLDKHLPHNGGKSPGQALIENQCMKAVNQSIGRAIRHRGDYSSIVLCDRRYARPATLSKLPEWIKERTSTHTTFGPAFAALRKFFLEKKQKQLEAIRPLNAPGLNSKVNQVDSYASQSSSSVVACGEGSGGMTSDILAKAPPAPAGASLDSPPAGPFPEIPAEGTGHIIDCMPLHPPVPVLSHMSFKAILTFPSHGKFVEEIRHKVSTTRCRCHRCETKTEGGEVEGEEEGELLQEWLERGQAQEEEEVVEERPDRVGVLCYLGGLLAAFDLVDAGLSQPDP</sequence>
<dbReference type="EMBL" id="JAAKFY010000007">
    <property type="protein sequence ID" value="KAF3854760.1"/>
    <property type="molecule type" value="Genomic_DNA"/>
</dbReference>
<comment type="cofactor">
    <cofactor evidence="1">
        <name>[4Fe-4S] cluster</name>
        <dbReference type="ChEBI" id="CHEBI:49883"/>
    </cofactor>
</comment>
<dbReference type="FunFam" id="3.40.50.300:FF:002969">
    <property type="entry name" value="Putative ATP-dependent DNA helicase DDX11"/>
    <property type="match status" value="1"/>
</dbReference>
<keyword evidence="7" id="KW-0347">Helicase</keyword>
<keyword evidence="11" id="KW-0411">Iron-sulfur</keyword>
<dbReference type="GO" id="GO:0003678">
    <property type="term" value="F:DNA helicase activity"/>
    <property type="evidence" value="ECO:0007669"/>
    <property type="project" value="InterPro"/>
</dbReference>
<evidence type="ECO:0000313" key="18">
    <source>
        <dbReference type="Proteomes" id="UP000518266"/>
    </source>
</evidence>
<dbReference type="GO" id="GO:0005524">
    <property type="term" value="F:ATP binding"/>
    <property type="evidence" value="ECO:0007669"/>
    <property type="project" value="UniProtKB-KW"/>
</dbReference>
<keyword evidence="12" id="KW-0238">DNA-binding</keyword>
<comment type="subcellular location">
    <subcellularLocation>
        <location evidence="2">Nucleus</location>
    </subcellularLocation>
</comment>
<dbReference type="PANTHER" id="PTHR11472">
    <property type="entry name" value="DNA REPAIR DEAD HELICASE RAD3/XP-D SUBFAMILY MEMBER"/>
    <property type="match status" value="1"/>
</dbReference>
<keyword evidence="9" id="KW-0694">RNA-binding</keyword>
<evidence type="ECO:0000256" key="7">
    <source>
        <dbReference type="ARBA" id="ARBA00022806"/>
    </source>
</evidence>
<evidence type="ECO:0000313" key="17">
    <source>
        <dbReference type="EMBL" id="KAF3854760.1"/>
    </source>
</evidence>
<dbReference type="InterPro" id="IPR006554">
    <property type="entry name" value="Helicase-like_DEXD_c2"/>
</dbReference>
<dbReference type="AlphaFoldDB" id="A0A7J5YZ61"/>
<dbReference type="Pfam" id="PF06733">
    <property type="entry name" value="DEAD_2"/>
    <property type="match status" value="1"/>
</dbReference>
<dbReference type="SMART" id="SM00491">
    <property type="entry name" value="HELICc2"/>
    <property type="match status" value="1"/>
</dbReference>
<evidence type="ECO:0000256" key="12">
    <source>
        <dbReference type="ARBA" id="ARBA00023125"/>
    </source>
</evidence>
<keyword evidence="6" id="KW-0378">Hydrolase</keyword>
<keyword evidence="10" id="KW-0408">Iron</keyword>
<dbReference type="CDD" id="cd18788">
    <property type="entry name" value="SF2_C_XPD"/>
    <property type="match status" value="1"/>
</dbReference>
<dbReference type="Pfam" id="PF13307">
    <property type="entry name" value="Helicase_C_2"/>
    <property type="match status" value="1"/>
</dbReference>
<evidence type="ECO:0000256" key="14">
    <source>
        <dbReference type="ARBA" id="ARBA00023242"/>
    </source>
</evidence>
<dbReference type="OrthoDB" id="267079at2759"/>
<evidence type="ECO:0000256" key="9">
    <source>
        <dbReference type="ARBA" id="ARBA00022884"/>
    </source>
</evidence>
<dbReference type="PROSITE" id="PS51193">
    <property type="entry name" value="HELICASE_ATP_BIND_2"/>
    <property type="match status" value="1"/>
</dbReference>
<evidence type="ECO:0000256" key="13">
    <source>
        <dbReference type="ARBA" id="ARBA00023235"/>
    </source>
</evidence>
<dbReference type="InterPro" id="IPR045028">
    <property type="entry name" value="DinG/Rad3-like"/>
</dbReference>
<gene>
    <name evidence="17" type="ORF">F7725_022815</name>
</gene>
<comment type="caution">
    <text evidence="17">The sequence shown here is derived from an EMBL/GenBank/DDBJ whole genome shotgun (WGS) entry which is preliminary data.</text>
</comment>
<protein>
    <recommendedName>
        <fullName evidence="16">Helicase ATP-binding domain-containing protein</fullName>
    </recommendedName>
</protein>
<name>A0A7J5YZ61_DISMA</name>
<keyword evidence="5" id="KW-0547">Nucleotide-binding</keyword>
<evidence type="ECO:0000259" key="16">
    <source>
        <dbReference type="PROSITE" id="PS51193"/>
    </source>
</evidence>
<dbReference type="GO" id="GO:0051536">
    <property type="term" value="F:iron-sulfur cluster binding"/>
    <property type="evidence" value="ECO:0007669"/>
    <property type="project" value="UniProtKB-KW"/>
</dbReference>
<dbReference type="GO" id="GO:0034085">
    <property type="term" value="P:establishment of sister chromatid cohesion"/>
    <property type="evidence" value="ECO:0007669"/>
    <property type="project" value="TreeGrafter"/>
</dbReference>
<evidence type="ECO:0000256" key="4">
    <source>
        <dbReference type="ARBA" id="ARBA00022723"/>
    </source>
</evidence>
<feature type="compositionally biased region" description="Polar residues" evidence="15">
    <location>
        <begin position="529"/>
        <end position="544"/>
    </location>
</feature>
<dbReference type="GO" id="GO:0005634">
    <property type="term" value="C:nucleus"/>
    <property type="evidence" value="ECO:0007669"/>
    <property type="project" value="UniProtKB-SubCell"/>
</dbReference>
<dbReference type="GO" id="GO:0003723">
    <property type="term" value="F:RNA binding"/>
    <property type="evidence" value="ECO:0007669"/>
    <property type="project" value="UniProtKB-KW"/>
</dbReference>
<dbReference type="GO" id="GO:0003677">
    <property type="term" value="F:DNA binding"/>
    <property type="evidence" value="ECO:0007669"/>
    <property type="project" value="UniProtKB-KW"/>
</dbReference>
<feature type="non-terminal residue" evidence="17">
    <location>
        <position position="1076"/>
    </location>
</feature>